<dbReference type="PANTHER" id="PTHR10851">
    <property type="entry name" value="PYRIDOXINE-5-PHOSPHATE OXIDASE"/>
    <property type="match status" value="1"/>
</dbReference>
<keyword evidence="3" id="KW-0560">Oxidoreductase</keyword>
<dbReference type="Proteomes" id="UP000502894">
    <property type="component" value="Chromosome"/>
</dbReference>
<dbReference type="RefSeq" id="WP_173238447.1">
    <property type="nucleotide sequence ID" value="NZ_AP022839.1"/>
</dbReference>
<evidence type="ECO:0000313" key="6">
    <source>
        <dbReference type="EMBL" id="BCA94472.1"/>
    </source>
</evidence>
<evidence type="ECO:0000256" key="2">
    <source>
        <dbReference type="ARBA" id="ARBA00022643"/>
    </source>
</evidence>
<reference evidence="6" key="1">
    <citation type="journal article" date="2020" name="Microbiol. Resour. Announc.">
        <title>Complete Genome Sequence of Novel Psychrotolerant Legionella Strain TUM19329, Isolated from Antarctic Lake Sediment.</title>
        <authorList>
            <person name="Shimada S."/>
            <person name="Nakai R."/>
            <person name="Aoki K."/>
            <person name="Shimoeda N."/>
            <person name="Ohno G."/>
            <person name="Miyazaki Y."/>
            <person name="Kudoh S."/>
            <person name="Imura S."/>
            <person name="Watanabe K."/>
            <person name="Ishii Y."/>
            <person name="Tateda K."/>
        </authorList>
    </citation>
    <scope>NUCLEOTIDE SEQUENCE [LARGE SCALE GENOMIC DNA]</scope>
    <source>
        <strain evidence="6">TUM19329</strain>
    </source>
</reference>
<keyword evidence="7" id="KW-1185">Reference proteome</keyword>
<evidence type="ECO:0000256" key="4">
    <source>
        <dbReference type="PIRSR" id="PIRSR000190-2"/>
    </source>
</evidence>
<sequence length="193" mass="22706">MRRPVNLLKNWLEEEKELGVPNPQQAVLSTATLSAIPHSRVVAIREINEDNLIFFTQKETRKVTELLNNPIAALTFWFEMSSREVIIEGKAAPLTLEENKSYWNSYPREAQIRFCSYAATSATPIASKEILEEKKSLIELQYYGQKLPMNEFYYGFKFKPDRFVFYTYRTDELSDVSEYVWWENSWIRQVLSP</sequence>
<dbReference type="InterPro" id="IPR012349">
    <property type="entry name" value="Split_barrel_FMN-bd"/>
</dbReference>
<dbReference type="InterPro" id="IPR000659">
    <property type="entry name" value="Pyridox_Oxase"/>
</dbReference>
<dbReference type="PIRSF" id="PIRSF000190">
    <property type="entry name" value="Pyd_amn-ph_oxd"/>
    <property type="match status" value="1"/>
</dbReference>
<dbReference type="GO" id="GO:0008615">
    <property type="term" value="P:pyridoxine biosynthetic process"/>
    <property type="evidence" value="ECO:0007669"/>
    <property type="project" value="InterPro"/>
</dbReference>
<evidence type="ECO:0000313" key="7">
    <source>
        <dbReference type="Proteomes" id="UP000502894"/>
    </source>
</evidence>
<dbReference type="PANTHER" id="PTHR10851:SF0">
    <property type="entry name" value="PYRIDOXINE-5'-PHOSPHATE OXIDASE"/>
    <property type="match status" value="1"/>
</dbReference>
<dbReference type="Gene3D" id="2.30.110.10">
    <property type="entry name" value="Electron Transport, Fmn-binding Protein, Chain A"/>
    <property type="match status" value="1"/>
</dbReference>
<dbReference type="GO" id="GO:0010181">
    <property type="term" value="F:FMN binding"/>
    <property type="evidence" value="ECO:0007669"/>
    <property type="project" value="InterPro"/>
</dbReference>
<name>A0A6F8T375_9GAMM</name>
<dbReference type="GO" id="GO:0004733">
    <property type="term" value="F:pyridoxamine phosphate oxidase activity"/>
    <property type="evidence" value="ECO:0007669"/>
    <property type="project" value="InterPro"/>
</dbReference>
<comment type="cofactor">
    <cofactor evidence="4">
        <name>FMN</name>
        <dbReference type="ChEBI" id="CHEBI:58210"/>
    </cofactor>
    <text evidence="4">Binds 1 FMN per subunit.</text>
</comment>
<gene>
    <name evidence="6" type="ORF">TUM19329_08330</name>
</gene>
<feature type="binding site" evidence="4">
    <location>
        <position position="61"/>
    </location>
    <ligand>
        <name>FMN</name>
        <dbReference type="ChEBI" id="CHEBI:58210"/>
    </ligand>
</feature>
<dbReference type="EMBL" id="AP022839">
    <property type="protein sequence ID" value="BCA94472.1"/>
    <property type="molecule type" value="Genomic_DNA"/>
</dbReference>
<evidence type="ECO:0000259" key="5">
    <source>
        <dbReference type="Pfam" id="PF01243"/>
    </source>
</evidence>
<dbReference type="SUPFAM" id="SSF50475">
    <property type="entry name" value="FMN-binding split barrel"/>
    <property type="match status" value="1"/>
</dbReference>
<evidence type="ECO:0000256" key="1">
    <source>
        <dbReference type="ARBA" id="ARBA00022630"/>
    </source>
</evidence>
<accession>A0A6F8T375</accession>
<protein>
    <submittedName>
        <fullName evidence="6">Pyridoxamine 5'-phosphate oxidase</fullName>
    </submittedName>
</protein>
<dbReference type="InterPro" id="IPR011576">
    <property type="entry name" value="Pyridox_Oxase_N"/>
</dbReference>
<dbReference type="KEGG" id="lant:TUM19329_08330"/>
<proteinExistence type="predicted"/>
<feature type="binding site" evidence="4">
    <location>
        <begin position="55"/>
        <end position="56"/>
    </location>
    <ligand>
        <name>FMN</name>
        <dbReference type="ChEBI" id="CHEBI:58210"/>
    </ligand>
</feature>
<keyword evidence="1" id="KW-0285">Flavoprotein</keyword>
<evidence type="ECO:0000256" key="3">
    <source>
        <dbReference type="ARBA" id="ARBA00023002"/>
    </source>
</evidence>
<keyword evidence="2 4" id="KW-0288">FMN</keyword>
<dbReference type="Pfam" id="PF01243">
    <property type="entry name" value="PNPOx_N"/>
    <property type="match status" value="1"/>
</dbReference>
<dbReference type="AlphaFoldDB" id="A0A6F8T375"/>
<feature type="binding site" evidence="4">
    <location>
        <position position="62"/>
    </location>
    <ligand>
        <name>FMN</name>
        <dbReference type="ChEBI" id="CHEBI:58210"/>
    </ligand>
</feature>
<organism evidence="6 7">
    <name type="scientific">Legionella antarctica</name>
    <dbReference type="NCBI Taxonomy" id="2708020"/>
    <lineage>
        <taxon>Bacteria</taxon>
        <taxon>Pseudomonadati</taxon>
        <taxon>Pseudomonadota</taxon>
        <taxon>Gammaproteobacteria</taxon>
        <taxon>Legionellales</taxon>
        <taxon>Legionellaceae</taxon>
        <taxon>Legionella</taxon>
    </lineage>
</organism>
<feature type="domain" description="Pyridoxamine 5'-phosphate oxidase N-terminal" evidence="5">
    <location>
        <begin position="15"/>
        <end position="113"/>
    </location>
</feature>